<proteinExistence type="predicted"/>
<reference evidence="4" key="1">
    <citation type="submission" date="2018-05" db="EMBL/GenBank/DDBJ databases">
        <authorList>
            <person name="Lanie J.A."/>
            <person name="Ng W.-L."/>
            <person name="Kazmierczak K.M."/>
            <person name="Andrzejewski T.M."/>
            <person name="Davidsen T.M."/>
            <person name="Wayne K.J."/>
            <person name="Tettelin H."/>
            <person name="Glass J.I."/>
            <person name="Rusch D."/>
            <person name="Podicherti R."/>
            <person name="Tsui H.-C.T."/>
            <person name="Winkler M.E."/>
        </authorList>
    </citation>
    <scope>NUCLEOTIDE SEQUENCE</scope>
</reference>
<accession>A0A382U0W2</accession>
<gene>
    <name evidence="4" type="ORF">METZ01_LOCUS380757</name>
</gene>
<keyword evidence="2" id="KW-0472">Membrane</keyword>
<protein>
    <recommendedName>
        <fullName evidence="5">TonB-dependent receptor-like beta-barrel domain-containing protein</fullName>
    </recommendedName>
</protein>
<feature type="non-terminal residue" evidence="4">
    <location>
        <position position="1"/>
    </location>
</feature>
<name>A0A382U0W2_9ZZZZ</name>
<keyword evidence="3" id="KW-0998">Cell outer membrane</keyword>
<dbReference type="Gene3D" id="2.40.170.20">
    <property type="entry name" value="TonB-dependent receptor, beta-barrel domain"/>
    <property type="match status" value="1"/>
</dbReference>
<dbReference type="InterPro" id="IPR036942">
    <property type="entry name" value="Beta-barrel_TonB_sf"/>
</dbReference>
<evidence type="ECO:0000313" key="4">
    <source>
        <dbReference type="EMBL" id="SVD27903.1"/>
    </source>
</evidence>
<dbReference type="AlphaFoldDB" id="A0A382U0W2"/>
<dbReference type="SUPFAM" id="SSF56935">
    <property type="entry name" value="Porins"/>
    <property type="match status" value="1"/>
</dbReference>
<evidence type="ECO:0008006" key="5">
    <source>
        <dbReference type="Google" id="ProtNLM"/>
    </source>
</evidence>
<dbReference type="GO" id="GO:0009279">
    <property type="term" value="C:cell outer membrane"/>
    <property type="evidence" value="ECO:0007669"/>
    <property type="project" value="UniProtKB-SubCell"/>
</dbReference>
<evidence type="ECO:0000256" key="2">
    <source>
        <dbReference type="ARBA" id="ARBA00023136"/>
    </source>
</evidence>
<dbReference type="EMBL" id="UINC01140638">
    <property type="protein sequence ID" value="SVD27903.1"/>
    <property type="molecule type" value="Genomic_DNA"/>
</dbReference>
<organism evidence="4">
    <name type="scientific">marine metagenome</name>
    <dbReference type="NCBI Taxonomy" id="408172"/>
    <lineage>
        <taxon>unclassified sequences</taxon>
        <taxon>metagenomes</taxon>
        <taxon>ecological metagenomes</taxon>
    </lineage>
</organism>
<sequence>PWDRVPTRDRLDLRVTFRDQAGRWNASIFVDNVLDNTYIRGADMDNRRTGYGPNWPQRVIALYPRYWGVEATYNFGG</sequence>
<evidence type="ECO:0000256" key="1">
    <source>
        <dbReference type="ARBA" id="ARBA00004442"/>
    </source>
</evidence>
<comment type="subcellular location">
    <subcellularLocation>
        <location evidence="1">Cell outer membrane</location>
    </subcellularLocation>
</comment>
<evidence type="ECO:0000256" key="3">
    <source>
        <dbReference type="ARBA" id="ARBA00023237"/>
    </source>
</evidence>